<reference evidence="2" key="1">
    <citation type="submission" date="2012-07" db="EMBL/GenBank/DDBJ databases">
        <title>Genome of the Chinese tree shrew, a rising model animal genetically related to primates.</title>
        <authorList>
            <person name="Zhang G."/>
            <person name="Fan Y."/>
            <person name="Yao Y."/>
            <person name="Huang Z."/>
        </authorList>
    </citation>
    <scope>NUCLEOTIDE SEQUENCE [LARGE SCALE GENOMIC DNA]</scope>
</reference>
<dbReference type="GO" id="GO:0032797">
    <property type="term" value="C:SMN complex"/>
    <property type="evidence" value="ECO:0007669"/>
    <property type="project" value="InterPro"/>
</dbReference>
<evidence type="ECO:0000313" key="1">
    <source>
        <dbReference type="EMBL" id="ELW48681.1"/>
    </source>
</evidence>
<sequence length="196" mass="22759">MAWMQSHQVAYRKAMESYFSSPWYFPPSVLQSTYGHEAGNPGSGAHHVPTPSSHCSYLAFRRSGQHTYDSSKIRTSTVEDQALSKEEEVESESDEEVEYDLSNMEITKELRQYYAETERHREERQWQQQLEVVRLDDYVNADNDLYHNPRWLVEPPAERPGEWHKVEMRDAAFVWGQHQHDPGHGGCGAAEFQQAL</sequence>
<dbReference type="PANTHER" id="PTHR16238:SF7">
    <property type="entry name" value="GEM-ASSOCIATED PROTEIN 8"/>
    <property type="match status" value="1"/>
</dbReference>
<keyword evidence="2" id="KW-1185">Reference proteome</keyword>
<dbReference type="AlphaFoldDB" id="L9JDL9"/>
<name>L9JDL9_TUPCH</name>
<gene>
    <name evidence="1" type="ORF">TREES_T100013392</name>
</gene>
<evidence type="ECO:0000313" key="2">
    <source>
        <dbReference type="Proteomes" id="UP000011518"/>
    </source>
</evidence>
<proteinExistence type="predicted"/>
<dbReference type="PANTHER" id="PTHR16238">
    <property type="entry name" value="GEM-ASSOCIATED PROTEIN 8"/>
    <property type="match status" value="1"/>
</dbReference>
<accession>L9JDL9</accession>
<dbReference type="InterPro" id="IPR034754">
    <property type="entry name" value="GEMIN8"/>
</dbReference>
<dbReference type="EMBL" id="KB321030">
    <property type="protein sequence ID" value="ELW48681.1"/>
    <property type="molecule type" value="Genomic_DNA"/>
</dbReference>
<dbReference type="STRING" id="246437.L9JDL9"/>
<dbReference type="Pfam" id="PF15348">
    <property type="entry name" value="GEMIN8"/>
    <property type="match status" value="1"/>
</dbReference>
<protein>
    <submittedName>
        <fullName evidence="1">Gem-associated protein 8</fullName>
    </submittedName>
</protein>
<dbReference type="Proteomes" id="UP000011518">
    <property type="component" value="Unassembled WGS sequence"/>
</dbReference>
<organism evidence="1 2">
    <name type="scientific">Tupaia chinensis</name>
    <name type="common">Chinese tree shrew</name>
    <name type="synonym">Tupaia belangeri chinensis</name>
    <dbReference type="NCBI Taxonomy" id="246437"/>
    <lineage>
        <taxon>Eukaryota</taxon>
        <taxon>Metazoa</taxon>
        <taxon>Chordata</taxon>
        <taxon>Craniata</taxon>
        <taxon>Vertebrata</taxon>
        <taxon>Euteleostomi</taxon>
        <taxon>Mammalia</taxon>
        <taxon>Eutheria</taxon>
        <taxon>Euarchontoglires</taxon>
        <taxon>Scandentia</taxon>
        <taxon>Tupaiidae</taxon>
        <taxon>Tupaia</taxon>
    </lineage>
</organism>
<reference evidence="2" key="2">
    <citation type="journal article" date="2013" name="Nat. Commun.">
        <title>Genome of the Chinese tree shrew.</title>
        <authorList>
            <person name="Fan Y."/>
            <person name="Huang Z.Y."/>
            <person name="Cao C.C."/>
            <person name="Chen C.S."/>
            <person name="Chen Y.X."/>
            <person name="Fan D.D."/>
            <person name="He J."/>
            <person name="Hou H.L."/>
            <person name="Hu L."/>
            <person name="Hu X.T."/>
            <person name="Jiang X.T."/>
            <person name="Lai R."/>
            <person name="Lang Y.S."/>
            <person name="Liang B."/>
            <person name="Liao S.G."/>
            <person name="Mu D."/>
            <person name="Ma Y.Y."/>
            <person name="Niu Y.Y."/>
            <person name="Sun X.Q."/>
            <person name="Xia J.Q."/>
            <person name="Xiao J."/>
            <person name="Xiong Z.Q."/>
            <person name="Xu L."/>
            <person name="Yang L."/>
            <person name="Zhang Y."/>
            <person name="Zhao W."/>
            <person name="Zhao X.D."/>
            <person name="Zheng Y.T."/>
            <person name="Zhou J.M."/>
            <person name="Zhu Y.B."/>
            <person name="Zhang G.J."/>
            <person name="Wang J."/>
            <person name="Yao Y.G."/>
        </authorList>
    </citation>
    <scope>NUCLEOTIDE SEQUENCE [LARGE SCALE GENOMIC DNA]</scope>
</reference>
<dbReference type="GO" id="GO:0000387">
    <property type="term" value="P:spliceosomal snRNP assembly"/>
    <property type="evidence" value="ECO:0007669"/>
    <property type="project" value="InterPro"/>
</dbReference>
<dbReference type="InParanoid" id="L9JDL9"/>